<feature type="domain" description="Peptidase S8/S53" evidence="6">
    <location>
        <begin position="4"/>
        <end position="117"/>
    </location>
</feature>
<keyword evidence="8" id="KW-1185">Reference proteome</keyword>
<dbReference type="AlphaFoldDB" id="A0A1G7HZ62"/>
<dbReference type="InterPro" id="IPR036852">
    <property type="entry name" value="Peptidase_S8/S53_dom_sf"/>
</dbReference>
<dbReference type="PANTHER" id="PTHR43806:SF11">
    <property type="entry name" value="CEREVISIN-RELATED"/>
    <property type="match status" value="1"/>
</dbReference>
<keyword evidence="4 5" id="KW-0720">Serine protease</keyword>
<feature type="active site" description="Charge relay system" evidence="5">
    <location>
        <position position="11"/>
    </location>
</feature>
<dbReference type="SUPFAM" id="SSF52743">
    <property type="entry name" value="Subtilisin-like"/>
    <property type="match status" value="1"/>
</dbReference>
<dbReference type="GO" id="GO:0006508">
    <property type="term" value="P:proteolysis"/>
    <property type="evidence" value="ECO:0007669"/>
    <property type="project" value="UniProtKB-KW"/>
</dbReference>
<name>A0A1G7HZ62_9BACT</name>
<sequence length="224" mass="23823">MSKPVRIAILDSGVAVNHAHISRPVSGGVTITSDGISEGYADMLGHGTAVCALIQAMAPEAQVFSVKVFDRRLATTASIVMRAIEWCLENSMDIVNLSLGTANSDHRQQFAAVVDRVCVAGAVLVSAYEVNDTLMLPGSMRGVVGVVEDTACEREEVRVLPGDPRRVTACPYPLDIAGVPRERNLRGVSFSVAHVSARLACLRANDARTPWEELLRGASVATAV</sequence>
<dbReference type="OrthoDB" id="184152at2"/>
<accession>A0A1G7HZ62</accession>
<evidence type="ECO:0000256" key="2">
    <source>
        <dbReference type="ARBA" id="ARBA00022670"/>
    </source>
</evidence>
<proteinExistence type="inferred from homology"/>
<reference evidence="7 8" key="1">
    <citation type="submission" date="2016-10" db="EMBL/GenBank/DDBJ databases">
        <authorList>
            <person name="de Groot N.N."/>
        </authorList>
    </citation>
    <scope>NUCLEOTIDE SEQUENCE [LARGE SCALE GENOMIC DNA]</scope>
    <source>
        <strain evidence="7 8">GAS232</strain>
    </source>
</reference>
<comment type="similarity">
    <text evidence="1 5">Belongs to the peptidase S8 family.</text>
</comment>
<evidence type="ECO:0000313" key="8">
    <source>
        <dbReference type="Proteomes" id="UP000182427"/>
    </source>
</evidence>
<dbReference type="PRINTS" id="PR00723">
    <property type="entry name" value="SUBTILISIN"/>
</dbReference>
<organism evidence="7 8">
    <name type="scientific">Terriglobus roseus</name>
    <dbReference type="NCBI Taxonomy" id="392734"/>
    <lineage>
        <taxon>Bacteria</taxon>
        <taxon>Pseudomonadati</taxon>
        <taxon>Acidobacteriota</taxon>
        <taxon>Terriglobia</taxon>
        <taxon>Terriglobales</taxon>
        <taxon>Acidobacteriaceae</taxon>
        <taxon>Terriglobus</taxon>
    </lineage>
</organism>
<evidence type="ECO:0000256" key="5">
    <source>
        <dbReference type="PROSITE-ProRule" id="PRU01240"/>
    </source>
</evidence>
<keyword evidence="3 5" id="KW-0378">Hydrolase</keyword>
<dbReference type="PANTHER" id="PTHR43806">
    <property type="entry name" value="PEPTIDASE S8"/>
    <property type="match status" value="1"/>
</dbReference>
<dbReference type="EMBL" id="LT629690">
    <property type="protein sequence ID" value="SDF05791.1"/>
    <property type="molecule type" value="Genomic_DNA"/>
</dbReference>
<feature type="active site" description="Charge relay system" evidence="5">
    <location>
        <position position="219"/>
    </location>
</feature>
<dbReference type="InterPro" id="IPR000209">
    <property type="entry name" value="Peptidase_S8/S53_dom"/>
</dbReference>
<dbReference type="PROSITE" id="PS51892">
    <property type="entry name" value="SUBTILASE"/>
    <property type="match status" value="1"/>
</dbReference>
<dbReference type="InterPro" id="IPR050131">
    <property type="entry name" value="Peptidase_S8_subtilisin-like"/>
</dbReference>
<evidence type="ECO:0000259" key="6">
    <source>
        <dbReference type="Pfam" id="PF00082"/>
    </source>
</evidence>
<evidence type="ECO:0000256" key="4">
    <source>
        <dbReference type="ARBA" id="ARBA00022825"/>
    </source>
</evidence>
<dbReference type="RefSeq" id="WP_083344392.1">
    <property type="nucleotide sequence ID" value="NZ_LT629690.1"/>
</dbReference>
<feature type="active site" description="Charge relay system" evidence="5">
    <location>
        <position position="46"/>
    </location>
</feature>
<dbReference type="Gene3D" id="3.40.50.200">
    <property type="entry name" value="Peptidase S8/S53 domain"/>
    <property type="match status" value="1"/>
</dbReference>
<dbReference type="InterPro" id="IPR015500">
    <property type="entry name" value="Peptidase_S8_subtilisin-rel"/>
</dbReference>
<evidence type="ECO:0000313" key="7">
    <source>
        <dbReference type="EMBL" id="SDF05791.1"/>
    </source>
</evidence>
<gene>
    <name evidence="7" type="ORF">SAMN05444167_1266</name>
</gene>
<dbReference type="Pfam" id="PF00082">
    <property type="entry name" value="Peptidase_S8"/>
    <property type="match status" value="1"/>
</dbReference>
<keyword evidence="2 5" id="KW-0645">Protease</keyword>
<evidence type="ECO:0000256" key="1">
    <source>
        <dbReference type="ARBA" id="ARBA00011073"/>
    </source>
</evidence>
<dbReference type="Proteomes" id="UP000182427">
    <property type="component" value="Chromosome I"/>
</dbReference>
<evidence type="ECO:0000256" key="3">
    <source>
        <dbReference type="ARBA" id="ARBA00022801"/>
    </source>
</evidence>
<dbReference type="GO" id="GO:0004252">
    <property type="term" value="F:serine-type endopeptidase activity"/>
    <property type="evidence" value="ECO:0007669"/>
    <property type="project" value="UniProtKB-UniRule"/>
</dbReference>
<protein>
    <submittedName>
        <fullName evidence="7">Subtilase family protein</fullName>
    </submittedName>
</protein>